<dbReference type="GO" id="GO:0016491">
    <property type="term" value="F:oxidoreductase activity"/>
    <property type="evidence" value="ECO:0007669"/>
    <property type="project" value="InterPro"/>
</dbReference>
<feature type="chain" id="PRO_5002983820" evidence="1">
    <location>
        <begin position="22"/>
        <end position="199"/>
    </location>
</feature>
<dbReference type="STRING" id="522306.CAP2UW1_1651"/>
<dbReference type="OrthoDB" id="9781543at2"/>
<gene>
    <name evidence="3" type="ordered locus">CAP2UW1_1651</name>
</gene>
<dbReference type="SUPFAM" id="SSF52833">
    <property type="entry name" value="Thioredoxin-like"/>
    <property type="match status" value="1"/>
</dbReference>
<feature type="domain" description="Thioredoxin" evidence="2">
    <location>
        <begin position="22"/>
        <end position="177"/>
    </location>
</feature>
<dbReference type="InterPro" id="IPR036249">
    <property type="entry name" value="Thioredoxin-like_sf"/>
</dbReference>
<dbReference type="Gene3D" id="3.40.30.10">
    <property type="entry name" value="Glutaredoxin"/>
    <property type="match status" value="1"/>
</dbReference>
<dbReference type="AlphaFoldDB" id="C7RUB0"/>
<evidence type="ECO:0000259" key="2">
    <source>
        <dbReference type="PROSITE" id="PS51352"/>
    </source>
</evidence>
<dbReference type="InterPro" id="IPR000866">
    <property type="entry name" value="AhpC/TSA"/>
</dbReference>
<dbReference type="KEGG" id="app:CAP2UW1_1651"/>
<sequence length="199" mass="20977" precursor="true">MSTRMATIGLVLAILAGTASAQAPGAAAPAFTINDTAGKPVALADFKGKYVVLEWTNPECPFVQKHYVSKNMQGLQKEWSERGVVWLSINSTNANHSEFKTGPEVANWMRAQGSAQKATLLDSSSATGRAYAAKTTPQMFVIDPAGTVIYNGAIDDKRSTNPADVKGASNYVRAALSEALAGKPVTVASTSPYGCSVKY</sequence>
<keyword evidence="1" id="KW-0732">Signal</keyword>
<dbReference type="PROSITE" id="PS51352">
    <property type="entry name" value="THIOREDOXIN_2"/>
    <property type="match status" value="1"/>
</dbReference>
<feature type="signal peptide" evidence="1">
    <location>
        <begin position="1"/>
        <end position="21"/>
    </location>
</feature>
<evidence type="ECO:0000256" key="1">
    <source>
        <dbReference type="SAM" id="SignalP"/>
    </source>
</evidence>
<accession>C7RUB0</accession>
<dbReference type="GO" id="GO:0016209">
    <property type="term" value="F:antioxidant activity"/>
    <property type="evidence" value="ECO:0007669"/>
    <property type="project" value="InterPro"/>
</dbReference>
<reference evidence="3" key="2">
    <citation type="submission" date="2009-09" db="EMBL/GenBank/DDBJ databases">
        <title>Complete sequence of chromosome of Candidatus Accumulibacter phosphatis clade IIA str. UW-1.</title>
        <authorList>
            <consortium name="US DOE Joint Genome Institute"/>
            <person name="Martin H.G."/>
            <person name="Ivanova N."/>
            <person name="Kunin V."/>
            <person name="Warnecke F."/>
            <person name="Barry K."/>
            <person name="He S."/>
            <person name="Salamov A."/>
            <person name="Szeto E."/>
            <person name="Dalin E."/>
            <person name="Pangilinan J.L."/>
            <person name="Lapidus A."/>
            <person name="Lowry S."/>
            <person name="Kyrpides N.C."/>
            <person name="McMahon K.D."/>
            <person name="Hugenholtz P."/>
        </authorList>
    </citation>
    <scope>NUCLEOTIDE SEQUENCE [LARGE SCALE GENOMIC DNA]</scope>
    <source>
        <strain evidence="3">UW-1</strain>
    </source>
</reference>
<organism evidence="3">
    <name type="scientific">Accumulibacter regalis</name>
    <dbReference type="NCBI Taxonomy" id="522306"/>
    <lineage>
        <taxon>Bacteria</taxon>
        <taxon>Pseudomonadati</taxon>
        <taxon>Pseudomonadota</taxon>
        <taxon>Betaproteobacteria</taxon>
        <taxon>Candidatus Accumulibacter</taxon>
    </lineage>
</organism>
<name>C7RUB0_ACCRE</name>
<dbReference type="Pfam" id="PF00578">
    <property type="entry name" value="AhpC-TSA"/>
    <property type="match status" value="1"/>
</dbReference>
<dbReference type="CDD" id="cd02969">
    <property type="entry name" value="PRX_like1"/>
    <property type="match status" value="1"/>
</dbReference>
<dbReference type="PANTHER" id="PTHR43640:SF1">
    <property type="entry name" value="THIOREDOXIN-DEPENDENT PEROXIREDOXIN"/>
    <property type="match status" value="1"/>
</dbReference>
<dbReference type="PANTHER" id="PTHR43640">
    <property type="entry name" value="OS07G0260300 PROTEIN"/>
    <property type="match status" value="1"/>
</dbReference>
<dbReference type="InterPro" id="IPR047262">
    <property type="entry name" value="PRX-like1"/>
</dbReference>
<evidence type="ECO:0000313" key="3">
    <source>
        <dbReference type="EMBL" id="ACV34962.1"/>
    </source>
</evidence>
<reference evidence="3" key="1">
    <citation type="submission" date="2009-08" db="EMBL/GenBank/DDBJ databases">
        <authorList>
            <consortium name="US DOE Joint Genome Institute"/>
            <person name="Lucas S."/>
            <person name="Copeland A."/>
            <person name="Lapidus A."/>
            <person name="Glavina del Rio T."/>
            <person name="Dalin E."/>
            <person name="Tice H."/>
            <person name="Bruce D."/>
            <person name="Barry K."/>
            <person name="Pitluck S."/>
            <person name="Lowry S."/>
            <person name="Larimer F."/>
            <person name="Land M."/>
            <person name="Hauser L."/>
            <person name="Kyrpides N."/>
            <person name="Ivanova N."/>
            <person name="McMahon K.D."/>
            <person name="Hugenholtz P."/>
        </authorList>
    </citation>
    <scope>NUCLEOTIDE SEQUENCE</scope>
    <source>
        <strain evidence="3">UW-1</strain>
    </source>
</reference>
<dbReference type="InterPro" id="IPR013766">
    <property type="entry name" value="Thioredoxin_domain"/>
</dbReference>
<dbReference type="eggNOG" id="COG1999">
    <property type="taxonomic scope" value="Bacteria"/>
</dbReference>
<proteinExistence type="predicted"/>
<dbReference type="HOGENOM" id="CLU_076204_3_0_4"/>
<dbReference type="EMBL" id="CP001715">
    <property type="protein sequence ID" value="ACV34962.1"/>
    <property type="molecule type" value="Genomic_DNA"/>
</dbReference>
<protein>
    <submittedName>
        <fullName evidence="3">Alkyl hydroperoxide reductase/ Thiol specific antioxidant/ Mal allergen</fullName>
    </submittedName>
</protein>